<evidence type="ECO:0000313" key="10">
    <source>
        <dbReference type="Proteomes" id="UP000593765"/>
    </source>
</evidence>
<keyword evidence="5" id="KW-1133">Transmembrane helix</keyword>
<dbReference type="EMBL" id="CP063458">
    <property type="protein sequence ID" value="QOV87376.1"/>
    <property type="molecule type" value="Genomic_DNA"/>
</dbReference>
<reference evidence="9 10" key="1">
    <citation type="submission" date="2020-10" db="EMBL/GenBank/DDBJ databases">
        <title>Wide distribution of Phycisphaera-like planctomycetes from WD2101 soil group in peatlands and genome analysis of the first cultivated representative.</title>
        <authorList>
            <person name="Dedysh S.N."/>
            <person name="Beletsky A.V."/>
            <person name="Ivanova A."/>
            <person name="Kulichevskaya I.S."/>
            <person name="Suzina N.E."/>
            <person name="Philippov D.A."/>
            <person name="Rakitin A.L."/>
            <person name="Mardanov A.V."/>
            <person name="Ravin N.V."/>
        </authorList>
    </citation>
    <scope>NUCLEOTIDE SEQUENCE [LARGE SCALE GENOMIC DNA]</scope>
    <source>
        <strain evidence="9 10">M1803</strain>
    </source>
</reference>
<dbReference type="InterPro" id="IPR026071">
    <property type="entry name" value="Glyco_Hydrolase_99"/>
</dbReference>
<feature type="chain" id="PRO_5034160432" evidence="8">
    <location>
        <begin position="19"/>
        <end position="370"/>
    </location>
</feature>
<accession>A0A7M2WPI7</accession>
<organism evidence="9 10">
    <name type="scientific">Humisphaera borealis</name>
    <dbReference type="NCBI Taxonomy" id="2807512"/>
    <lineage>
        <taxon>Bacteria</taxon>
        <taxon>Pseudomonadati</taxon>
        <taxon>Planctomycetota</taxon>
        <taxon>Phycisphaerae</taxon>
        <taxon>Tepidisphaerales</taxon>
        <taxon>Tepidisphaeraceae</taxon>
        <taxon>Humisphaera</taxon>
    </lineage>
</organism>
<evidence type="ECO:0000256" key="7">
    <source>
        <dbReference type="ARBA" id="ARBA00023136"/>
    </source>
</evidence>
<keyword evidence="7" id="KW-0472">Membrane</keyword>
<dbReference type="PANTHER" id="PTHR13572">
    <property type="entry name" value="ENDO-ALPHA-1,2-MANNOSIDASE"/>
    <property type="match status" value="1"/>
</dbReference>
<keyword evidence="4" id="KW-0735">Signal-anchor</keyword>
<evidence type="ECO:0000256" key="2">
    <source>
        <dbReference type="ARBA" id="ARBA00022692"/>
    </source>
</evidence>
<dbReference type="GO" id="GO:0004559">
    <property type="term" value="F:alpha-mannosidase activity"/>
    <property type="evidence" value="ECO:0007669"/>
    <property type="project" value="TreeGrafter"/>
</dbReference>
<evidence type="ECO:0000256" key="3">
    <source>
        <dbReference type="ARBA" id="ARBA00022801"/>
    </source>
</evidence>
<keyword evidence="6" id="KW-0333">Golgi apparatus</keyword>
<evidence type="ECO:0000313" key="9">
    <source>
        <dbReference type="EMBL" id="QOV87376.1"/>
    </source>
</evidence>
<evidence type="ECO:0000256" key="5">
    <source>
        <dbReference type="ARBA" id="ARBA00022989"/>
    </source>
</evidence>
<dbReference type="PANTHER" id="PTHR13572:SF4">
    <property type="entry name" value="RE57134P"/>
    <property type="match status" value="1"/>
</dbReference>
<comment type="subcellular location">
    <subcellularLocation>
        <location evidence="1">Golgi apparatus membrane</location>
        <topology evidence="1">Single-pass type II membrane protein</topology>
    </subcellularLocation>
</comment>
<dbReference type="InterPro" id="IPR032719">
    <property type="entry name" value="WbsX"/>
</dbReference>
<keyword evidence="2" id="KW-0812">Transmembrane</keyword>
<keyword evidence="8" id="KW-0732">Signal</keyword>
<dbReference type="AlphaFoldDB" id="A0A7M2WPI7"/>
<evidence type="ECO:0000256" key="1">
    <source>
        <dbReference type="ARBA" id="ARBA00004323"/>
    </source>
</evidence>
<gene>
    <name evidence="9" type="ORF">IPV69_13860</name>
</gene>
<dbReference type="KEGG" id="hbs:IPV69_13860"/>
<sequence>MVSCIALVLALATTGVTAWTAEPAQPVPPTQRAASTGERLVGAYYYPWYYKERWTNEPVCNTPALGWYTSDDRKVAAEHIRFAKQADIDFFLVSWLKADGREGKNLKDAVLPELASANFRFALLYETPLALDTPAGKPIDLAAKLTDGKAASGKPAEGNPAHSPTAGDRMVEHFDHLADTYLKHPQYLRFGGKAVVTVYLVRDMINAGAYLKSIRQRMSDRGIDLYLIADVIYWESPDKLDWAFLKEHFQAVTAYNMYYRPKFLDAVQKQFKSADSAARAQGMRLIPNVMPGYDDTPLRGTERVTINRRRGQFYRENWGVASAFVGPDQPFLLITTFNEWHEGTEVEPSTEYGDMYLKLTRELTAGIRGR</sequence>
<feature type="signal peptide" evidence="8">
    <location>
        <begin position="1"/>
        <end position="18"/>
    </location>
</feature>
<dbReference type="RefSeq" id="WP_206290276.1">
    <property type="nucleotide sequence ID" value="NZ_CP063458.1"/>
</dbReference>
<dbReference type="Proteomes" id="UP000593765">
    <property type="component" value="Chromosome"/>
</dbReference>
<proteinExistence type="predicted"/>
<protein>
    <submittedName>
        <fullName evidence="9">Glycoside hydrolase family 99-like domain-containing protein</fullName>
    </submittedName>
</protein>
<evidence type="ECO:0000256" key="6">
    <source>
        <dbReference type="ARBA" id="ARBA00023034"/>
    </source>
</evidence>
<name>A0A7M2WPI7_9BACT</name>
<dbReference type="Gene3D" id="3.20.20.80">
    <property type="entry name" value="Glycosidases"/>
    <property type="match status" value="1"/>
</dbReference>
<dbReference type="Pfam" id="PF14307">
    <property type="entry name" value="Glyco_tran_WbsX"/>
    <property type="match status" value="1"/>
</dbReference>
<evidence type="ECO:0000256" key="4">
    <source>
        <dbReference type="ARBA" id="ARBA00022968"/>
    </source>
</evidence>
<evidence type="ECO:0000256" key="8">
    <source>
        <dbReference type="SAM" id="SignalP"/>
    </source>
</evidence>
<keyword evidence="10" id="KW-1185">Reference proteome</keyword>
<keyword evidence="3 9" id="KW-0378">Hydrolase</keyword>